<dbReference type="STRING" id="311334.SAMN05421846_10557"/>
<reference evidence="5" key="1">
    <citation type="submission" date="2016-10" db="EMBL/GenBank/DDBJ databases">
        <authorList>
            <person name="Varghese N."/>
            <person name="Submissions S."/>
        </authorList>
    </citation>
    <scope>NUCLEOTIDE SEQUENCE [LARGE SCALE GENOMIC DNA]</scope>
    <source>
        <strain evidence="5">DSM 17071</strain>
    </source>
</reference>
<dbReference type="Proteomes" id="UP000198869">
    <property type="component" value="Unassembled WGS sequence"/>
</dbReference>
<dbReference type="RefSeq" id="WP_089857290.1">
    <property type="nucleotide sequence ID" value="NZ_FNDW01000005.1"/>
</dbReference>
<dbReference type="InterPro" id="IPR027385">
    <property type="entry name" value="Beta-barrel_OMP"/>
</dbReference>
<feature type="signal peptide" evidence="2">
    <location>
        <begin position="1"/>
        <end position="18"/>
    </location>
</feature>
<feature type="domain" description="Outer membrane protein beta-barrel" evidence="3">
    <location>
        <begin position="219"/>
        <end position="404"/>
    </location>
</feature>
<keyword evidence="5" id="KW-1185">Reference proteome</keyword>
<evidence type="ECO:0000313" key="5">
    <source>
        <dbReference type="Proteomes" id="UP000198869"/>
    </source>
</evidence>
<proteinExistence type="predicted"/>
<protein>
    <submittedName>
        <fullName evidence="4">Outer membrane protein beta-barrel domain-containing protein</fullName>
    </submittedName>
</protein>
<evidence type="ECO:0000256" key="2">
    <source>
        <dbReference type="SAM" id="SignalP"/>
    </source>
</evidence>
<sequence>MKKIILLACISSVSLFNAQIKFEKGYFINNSGKKSEVLIKNLDWKNNPTEFEYKIEGSADIKRENIANIQEFGIGSESKYVRKKVMIDYSSEQLSDMSYERKPQFEEKTVFLKYIIDGKADLLYYENSEIQKFFFNINNSETKQLIYKSYYIDTNQIAHNEDYKKQLAEILNCGVENKKIDAAKYKTKDLANLFMRYNSCSDGNVAINYNQPAEKADLFNLNIRPGINFSSFEVTNSLYSPYSSAETTKFDRKTSFRIGIEAEFILPFNKNKWALFVEPTYQYYKTEKESIAYAGQYFETKSTREVDYKSIEVPFGVRYYFFLNNKSKIFLNAAYIMDLELNSKLKMDFTEIKIDSGSNLAFGVGYKYNDRFLVELRATTQRNLLQNYLYMTSKYQTISLILGYTLF</sequence>
<organism evidence="4 5">
    <name type="scientific">Chryseobacterium taeanense</name>
    <dbReference type="NCBI Taxonomy" id="311334"/>
    <lineage>
        <taxon>Bacteria</taxon>
        <taxon>Pseudomonadati</taxon>
        <taxon>Bacteroidota</taxon>
        <taxon>Flavobacteriia</taxon>
        <taxon>Flavobacteriales</taxon>
        <taxon>Weeksellaceae</taxon>
        <taxon>Chryseobacterium group</taxon>
        <taxon>Chryseobacterium</taxon>
    </lineage>
</organism>
<dbReference type="AlphaFoldDB" id="A0A1G8IQT5"/>
<evidence type="ECO:0000313" key="4">
    <source>
        <dbReference type="EMBL" id="SDI21296.1"/>
    </source>
</evidence>
<keyword evidence="1 2" id="KW-0732">Signal</keyword>
<feature type="chain" id="PRO_5011752962" evidence="2">
    <location>
        <begin position="19"/>
        <end position="407"/>
    </location>
</feature>
<evidence type="ECO:0000259" key="3">
    <source>
        <dbReference type="Pfam" id="PF13505"/>
    </source>
</evidence>
<accession>A0A1G8IQT5</accession>
<gene>
    <name evidence="4" type="ORF">SAMN05421846_10557</name>
</gene>
<name>A0A1G8IQT5_9FLAO</name>
<dbReference type="Pfam" id="PF13505">
    <property type="entry name" value="OMP_b-brl"/>
    <property type="match status" value="1"/>
</dbReference>
<dbReference type="OrthoDB" id="921445at2"/>
<dbReference type="EMBL" id="FNDW01000005">
    <property type="protein sequence ID" value="SDI21296.1"/>
    <property type="molecule type" value="Genomic_DNA"/>
</dbReference>
<evidence type="ECO:0000256" key="1">
    <source>
        <dbReference type="ARBA" id="ARBA00022729"/>
    </source>
</evidence>